<feature type="transmembrane region" description="Helical" evidence="10">
    <location>
        <begin position="21"/>
        <end position="40"/>
    </location>
</feature>
<comment type="similarity">
    <text evidence="1 9">Belongs to the peptidase A8 family.</text>
</comment>
<dbReference type="Proteomes" id="UP000004757">
    <property type="component" value="Unassembled WGS sequence"/>
</dbReference>
<feature type="transmembrane region" description="Helical" evidence="10">
    <location>
        <begin position="124"/>
        <end position="143"/>
    </location>
</feature>
<keyword evidence="3" id="KW-0645">Protease</keyword>
<evidence type="ECO:0000256" key="6">
    <source>
        <dbReference type="ARBA" id="ARBA00022801"/>
    </source>
</evidence>
<sequence length="241" mass="27895">MNSKIIEYKKKFINHVITNKKTILINYLIFFGIFAALLLIDQLTKTYIFQHGDVRQFVRGGSDTELVKNPFWRIINTSKESEWVTPDTILPQNPEMWGGNSFLGTRFIWHRGVTFLPKSVSIGFIQFISMIIFLTALFTPLFIKNKTLVIAIGIIIAGDMGNMLDRFIFRGYVKDLFYWPFLEKWLNRGLGTFNFADVCVMVGAGISFISIFTDFISSFIKEKNKTKKDKKKNENNNQETI</sequence>
<keyword evidence="2" id="KW-1003">Cell membrane</keyword>
<dbReference type="STRING" id="747682.MALL_0291"/>
<dbReference type="PANTHER" id="PTHR33695:SF1">
    <property type="entry name" value="LIPOPROTEIN SIGNAL PEPTIDASE"/>
    <property type="match status" value="1"/>
</dbReference>
<name>D4XWX3_9BACT</name>
<evidence type="ECO:0000256" key="1">
    <source>
        <dbReference type="ARBA" id="ARBA00006139"/>
    </source>
</evidence>
<dbReference type="eggNOG" id="ENOG5031YHU">
    <property type="taxonomic scope" value="Bacteria"/>
</dbReference>
<evidence type="ECO:0000256" key="7">
    <source>
        <dbReference type="ARBA" id="ARBA00022989"/>
    </source>
</evidence>
<keyword evidence="6" id="KW-0378">Hydrolase</keyword>
<dbReference type="Pfam" id="PF01252">
    <property type="entry name" value="Peptidase_A8"/>
    <property type="match status" value="1"/>
</dbReference>
<dbReference type="OrthoDB" id="397153at2"/>
<feature type="transmembrane region" description="Helical" evidence="10">
    <location>
        <begin position="193"/>
        <end position="220"/>
    </location>
</feature>
<dbReference type="PRINTS" id="PR00781">
    <property type="entry name" value="LIPOSIGPTASE"/>
</dbReference>
<evidence type="ECO:0000256" key="10">
    <source>
        <dbReference type="SAM" id="Phobius"/>
    </source>
</evidence>
<dbReference type="AlphaFoldDB" id="D4XWX3"/>
<feature type="transmembrane region" description="Helical" evidence="10">
    <location>
        <begin position="150"/>
        <end position="173"/>
    </location>
</feature>
<proteinExistence type="inferred from homology"/>
<evidence type="ECO:0000313" key="11">
    <source>
        <dbReference type="EMBL" id="EFF41314.1"/>
    </source>
</evidence>
<evidence type="ECO:0000313" key="12">
    <source>
        <dbReference type="Proteomes" id="UP000004757"/>
    </source>
</evidence>
<dbReference type="InterPro" id="IPR001872">
    <property type="entry name" value="Peptidase_A8"/>
</dbReference>
<protein>
    <submittedName>
        <fullName evidence="11">Uncharacterized protein</fullName>
    </submittedName>
</protein>
<keyword evidence="5" id="KW-0064">Aspartyl protease</keyword>
<evidence type="ECO:0000256" key="2">
    <source>
        <dbReference type="ARBA" id="ARBA00022475"/>
    </source>
</evidence>
<dbReference type="PANTHER" id="PTHR33695">
    <property type="entry name" value="LIPOPROTEIN SIGNAL PEPTIDASE"/>
    <property type="match status" value="1"/>
</dbReference>
<organism evidence="11 12">
    <name type="scientific">Mycoplasmopsis alligatoris A21JP2</name>
    <dbReference type="NCBI Taxonomy" id="747682"/>
    <lineage>
        <taxon>Bacteria</taxon>
        <taxon>Bacillati</taxon>
        <taxon>Mycoplasmatota</taxon>
        <taxon>Mycoplasmoidales</taxon>
        <taxon>Metamycoplasmataceae</taxon>
        <taxon>Mycoplasmopsis</taxon>
    </lineage>
</organism>
<dbReference type="GO" id="GO:0004190">
    <property type="term" value="F:aspartic-type endopeptidase activity"/>
    <property type="evidence" value="ECO:0007669"/>
    <property type="project" value="UniProtKB-KW"/>
</dbReference>
<evidence type="ECO:0000256" key="5">
    <source>
        <dbReference type="ARBA" id="ARBA00022750"/>
    </source>
</evidence>
<dbReference type="EMBL" id="ADNC01000027">
    <property type="protein sequence ID" value="EFF41314.1"/>
    <property type="molecule type" value="Genomic_DNA"/>
</dbReference>
<reference evidence="11 12" key="1">
    <citation type="submission" date="2010-03" db="EMBL/GenBank/DDBJ databases">
        <authorList>
            <person name="Glass J.I."/>
            <person name="Benders G.A."/>
            <person name="Durkin A.S."/>
            <person name="Farmerie W.G."/>
            <person name="Hlavinka K."/>
            <person name="Hostetler J."/>
            <person name="Jackson J."/>
            <person name="May M.A."/>
            <person name="Miller R.H."/>
            <person name="Paralanov V."/>
            <person name="Radune D."/>
            <person name="Szczypinski B."/>
            <person name="Brown D.R."/>
        </authorList>
    </citation>
    <scope>NUCLEOTIDE SEQUENCE [LARGE SCALE GENOMIC DNA]</scope>
    <source>
        <strain evidence="11 12">A21JP2</strain>
    </source>
</reference>
<keyword evidence="12" id="KW-1185">Reference proteome</keyword>
<comment type="caution">
    <text evidence="11">The sequence shown here is derived from an EMBL/GenBank/DDBJ whole genome shotgun (WGS) entry which is preliminary data.</text>
</comment>
<keyword evidence="7 10" id="KW-1133">Transmembrane helix</keyword>
<evidence type="ECO:0000256" key="9">
    <source>
        <dbReference type="RuleBase" id="RU004181"/>
    </source>
</evidence>
<dbReference type="GO" id="GO:0006508">
    <property type="term" value="P:proteolysis"/>
    <property type="evidence" value="ECO:0007669"/>
    <property type="project" value="UniProtKB-KW"/>
</dbReference>
<keyword evidence="8 10" id="KW-0472">Membrane</keyword>
<evidence type="ECO:0000256" key="4">
    <source>
        <dbReference type="ARBA" id="ARBA00022692"/>
    </source>
</evidence>
<evidence type="ECO:0000256" key="3">
    <source>
        <dbReference type="ARBA" id="ARBA00022670"/>
    </source>
</evidence>
<dbReference type="GO" id="GO:0016020">
    <property type="term" value="C:membrane"/>
    <property type="evidence" value="ECO:0007669"/>
    <property type="project" value="InterPro"/>
</dbReference>
<gene>
    <name evidence="11" type="ORF">MALL_0291</name>
</gene>
<evidence type="ECO:0000256" key="8">
    <source>
        <dbReference type="ARBA" id="ARBA00023136"/>
    </source>
</evidence>
<dbReference type="RefSeq" id="WP_005683947.1">
    <property type="nucleotide sequence ID" value="NZ_ADNC01000027.1"/>
</dbReference>
<keyword evidence="4 10" id="KW-0812">Transmembrane</keyword>
<accession>D4XWX3</accession>